<protein>
    <submittedName>
        <fullName evidence="1">Uncharacterized protein</fullName>
    </submittedName>
</protein>
<reference evidence="1 2" key="1">
    <citation type="submission" date="2020-08" db="EMBL/GenBank/DDBJ databases">
        <title>Genome sequence of Tessaracoccus defluvii JCM 17540T.</title>
        <authorList>
            <person name="Hyun D.-W."/>
            <person name="Bae J.-W."/>
        </authorList>
    </citation>
    <scope>NUCLEOTIDE SEQUENCE [LARGE SCALE GENOMIC DNA]</scope>
    <source>
        <strain evidence="1 2">JCM 17540</strain>
    </source>
</reference>
<sequence>MLARVKADDYGGYIVVRANGHYKAGETEQTRVGGKSWSEIVSLLKNSH</sequence>
<dbReference type="AlphaFoldDB" id="A0A7H0H247"/>
<name>A0A7H0H247_9ACTN</name>
<dbReference type="RefSeq" id="WP_187719752.1">
    <property type="nucleotide sequence ID" value="NZ_BAABBL010000022.1"/>
</dbReference>
<dbReference type="EMBL" id="CP060789">
    <property type="protein sequence ID" value="QNP54613.1"/>
    <property type="molecule type" value="Genomic_DNA"/>
</dbReference>
<organism evidence="1 2">
    <name type="scientific">Tessaracoccus defluvii</name>
    <dbReference type="NCBI Taxonomy" id="1285901"/>
    <lineage>
        <taxon>Bacteria</taxon>
        <taxon>Bacillati</taxon>
        <taxon>Actinomycetota</taxon>
        <taxon>Actinomycetes</taxon>
        <taxon>Propionibacteriales</taxon>
        <taxon>Propionibacteriaceae</taxon>
        <taxon>Tessaracoccus</taxon>
    </lineage>
</organism>
<dbReference type="KEGG" id="tdf:H9L22_09730"/>
<evidence type="ECO:0000313" key="1">
    <source>
        <dbReference type="EMBL" id="QNP54613.1"/>
    </source>
</evidence>
<gene>
    <name evidence="1" type="ORF">H9L22_09730</name>
</gene>
<dbReference type="Proteomes" id="UP000516117">
    <property type="component" value="Chromosome"/>
</dbReference>
<accession>A0A7H0H247</accession>
<keyword evidence="2" id="KW-1185">Reference proteome</keyword>
<proteinExistence type="predicted"/>
<evidence type="ECO:0000313" key="2">
    <source>
        <dbReference type="Proteomes" id="UP000516117"/>
    </source>
</evidence>